<accession>A0ACC2YVU1</accession>
<gene>
    <name evidence="1" type="ORF">H2199_006499</name>
</gene>
<name>A0ACC2YVU1_9PEZI</name>
<keyword evidence="2" id="KW-1185">Reference proteome</keyword>
<protein>
    <submittedName>
        <fullName evidence="1">Uncharacterized protein</fullName>
    </submittedName>
</protein>
<reference evidence="1" key="1">
    <citation type="submission" date="2022-10" db="EMBL/GenBank/DDBJ databases">
        <title>Culturing micro-colonial fungi from biological soil crusts in the Mojave desert and describing Neophaeococcomyces mojavensis, and introducing the new genera and species Taxawa tesnikishii.</title>
        <authorList>
            <person name="Kurbessoian T."/>
            <person name="Stajich J.E."/>
        </authorList>
    </citation>
    <scope>NUCLEOTIDE SEQUENCE</scope>
    <source>
        <strain evidence="1">JES_115</strain>
    </source>
</reference>
<dbReference type="Proteomes" id="UP001172680">
    <property type="component" value="Unassembled WGS sequence"/>
</dbReference>
<organism evidence="1 2">
    <name type="scientific">Coniosporium tulheliwenetii</name>
    <dbReference type="NCBI Taxonomy" id="3383036"/>
    <lineage>
        <taxon>Eukaryota</taxon>
        <taxon>Fungi</taxon>
        <taxon>Dikarya</taxon>
        <taxon>Ascomycota</taxon>
        <taxon>Pezizomycotina</taxon>
        <taxon>Dothideomycetes</taxon>
        <taxon>Dothideomycetes incertae sedis</taxon>
        <taxon>Coniosporium</taxon>
    </lineage>
</organism>
<sequence length="435" mass="48387">MSLNGLSENIFLLEKITKVPEIAHENPLPAQFHRSQGPRALRLEHEQSIVSALSFLSSYTDDGNKVSALCIEETPDRRGLVVSIAANSGELEKLKAGLEGFASILMNEATDAEALRKLQVLQAVPIKTIHGLELITQDLVALFGELERMDRTQALSQEVDRCLLSILRISSQLNTEYRLDDILDTIPQGDNSFPDSRKTSMVEGFRKLSLYVTLSPGLLRFARKLPVFQDILVRAVEVRPTLPNGLRKGSAGTVPEGLLRQHISHRTPARNKTIKRFEHRLGASLADVQADLRKKSLGSKRIHAEIQLLFYYEQQPEIQLRPRAIQSGPSSRQSPPTRFHTSRIHVELSYDQALSIASTDDLLQQDSDEVEAKAEVQVCAEWLSGEETEIINDRPGEVDLAAAWTCKRLDGALLNSDGLLLRKGKDLLKLSVEAS</sequence>
<proteinExistence type="predicted"/>
<dbReference type="EMBL" id="JAPDRP010000019">
    <property type="protein sequence ID" value="KAJ9639465.1"/>
    <property type="molecule type" value="Genomic_DNA"/>
</dbReference>
<evidence type="ECO:0000313" key="1">
    <source>
        <dbReference type="EMBL" id="KAJ9639465.1"/>
    </source>
</evidence>
<evidence type="ECO:0000313" key="2">
    <source>
        <dbReference type="Proteomes" id="UP001172680"/>
    </source>
</evidence>
<comment type="caution">
    <text evidence="1">The sequence shown here is derived from an EMBL/GenBank/DDBJ whole genome shotgun (WGS) entry which is preliminary data.</text>
</comment>